<evidence type="ECO:0000313" key="2">
    <source>
        <dbReference type="EMBL" id="GAA0504306.1"/>
    </source>
</evidence>
<dbReference type="EMBL" id="BAAAEN010000006">
    <property type="protein sequence ID" value="GAA0504306.1"/>
    <property type="molecule type" value="Genomic_DNA"/>
</dbReference>
<proteinExistence type="predicted"/>
<accession>A0ABP3LQH2</accession>
<dbReference type="InterPro" id="IPR029058">
    <property type="entry name" value="AB_hydrolase_fold"/>
</dbReference>
<feature type="domain" description="AB hydrolase-1" evidence="1">
    <location>
        <begin position="5"/>
        <end position="221"/>
    </location>
</feature>
<comment type="caution">
    <text evidence="2">The sequence shown here is derived from an EMBL/GenBank/DDBJ whole genome shotgun (WGS) entry which is preliminary data.</text>
</comment>
<keyword evidence="3" id="KW-1185">Reference proteome</keyword>
<dbReference type="Gene3D" id="3.40.50.1820">
    <property type="entry name" value="alpha/beta hydrolase"/>
    <property type="match status" value="1"/>
</dbReference>
<dbReference type="GO" id="GO:0016787">
    <property type="term" value="F:hydrolase activity"/>
    <property type="evidence" value="ECO:0007669"/>
    <property type="project" value="UniProtKB-KW"/>
</dbReference>
<dbReference type="PANTHER" id="PTHR43194">
    <property type="entry name" value="HYDROLASE ALPHA/BETA FOLD FAMILY"/>
    <property type="match status" value="1"/>
</dbReference>
<name>A0ABP3LQH2_9BURK</name>
<evidence type="ECO:0000313" key="3">
    <source>
        <dbReference type="Proteomes" id="UP001501706"/>
    </source>
</evidence>
<dbReference type="Pfam" id="PF12697">
    <property type="entry name" value="Abhydrolase_6"/>
    <property type="match status" value="1"/>
</dbReference>
<sequence>MPADLVLLPGLNNTAAVFDEVTAALPDGIRGHGVDLPALETVEELADHVLREAPERFWLGGFSFGGYVAMAMLERAPERVQGIALICSGPAADTPAQVAKRHEAIAGARQGNYVETAAASTAPFHPDSLARPELLGRRRAIVQAYGAPRYVAHCSACIARPDRTALLDGSRPTLLVTTTHDKVVAPAILERLAAAVPGSRLETLAGAGHLLPMEQPAALAKVLARWIADGGAS</sequence>
<organism evidence="2 3">
    <name type="scientific">Pigmentiphaga daeguensis</name>
    <dbReference type="NCBI Taxonomy" id="414049"/>
    <lineage>
        <taxon>Bacteria</taxon>
        <taxon>Pseudomonadati</taxon>
        <taxon>Pseudomonadota</taxon>
        <taxon>Betaproteobacteria</taxon>
        <taxon>Burkholderiales</taxon>
        <taxon>Alcaligenaceae</taxon>
        <taxon>Pigmentiphaga</taxon>
    </lineage>
</organism>
<gene>
    <name evidence="2" type="ORF">GCM10009097_21500</name>
</gene>
<protein>
    <submittedName>
        <fullName evidence="2">Alpha/beta hydrolase</fullName>
    </submittedName>
</protein>
<dbReference type="PANTHER" id="PTHR43194:SF2">
    <property type="entry name" value="PEROXISOMAL MEMBRANE PROTEIN LPX1"/>
    <property type="match status" value="1"/>
</dbReference>
<dbReference type="InterPro" id="IPR000073">
    <property type="entry name" value="AB_hydrolase_1"/>
</dbReference>
<dbReference type="Proteomes" id="UP001501706">
    <property type="component" value="Unassembled WGS sequence"/>
</dbReference>
<evidence type="ECO:0000259" key="1">
    <source>
        <dbReference type="Pfam" id="PF12697"/>
    </source>
</evidence>
<dbReference type="InterPro" id="IPR050228">
    <property type="entry name" value="Carboxylesterase_BioH"/>
</dbReference>
<keyword evidence="2" id="KW-0378">Hydrolase</keyword>
<reference evidence="3" key="1">
    <citation type="journal article" date="2019" name="Int. J. Syst. Evol. Microbiol.">
        <title>The Global Catalogue of Microorganisms (GCM) 10K type strain sequencing project: providing services to taxonomists for standard genome sequencing and annotation.</title>
        <authorList>
            <consortium name="The Broad Institute Genomics Platform"/>
            <consortium name="The Broad Institute Genome Sequencing Center for Infectious Disease"/>
            <person name="Wu L."/>
            <person name="Ma J."/>
        </authorList>
    </citation>
    <scope>NUCLEOTIDE SEQUENCE [LARGE SCALE GENOMIC DNA]</scope>
    <source>
        <strain evidence="3">JCM 14330</strain>
    </source>
</reference>
<dbReference type="SUPFAM" id="SSF53474">
    <property type="entry name" value="alpha/beta-Hydrolases"/>
    <property type="match status" value="1"/>
</dbReference>